<dbReference type="Proteomes" id="UP001157006">
    <property type="component" value="Unassembled WGS sequence"/>
</dbReference>
<sequence length="155" mass="17640">MIDQYKHQHLRIGSVSSEQISAWAKKILPNGETVGEVTKPYTLHYKTNKPEKDGLFCERIFGPIKSGICACGNYRVIGDKKDQPQFCEQCGVEFVDSRIRRYQMGFRMKKLSFHSINMECPISGMSLGMSNMKLRIQFMGVLNTPNKGVGLWSIQ</sequence>
<organism evidence="6 7">
    <name type="scientific">Vicia faba</name>
    <name type="common">Broad bean</name>
    <name type="synonym">Faba vulgaris</name>
    <dbReference type="NCBI Taxonomy" id="3906"/>
    <lineage>
        <taxon>Eukaryota</taxon>
        <taxon>Viridiplantae</taxon>
        <taxon>Streptophyta</taxon>
        <taxon>Embryophyta</taxon>
        <taxon>Tracheophyta</taxon>
        <taxon>Spermatophyta</taxon>
        <taxon>Magnoliopsida</taxon>
        <taxon>eudicotyledons</taxon>
        <taxon>Gunneridae</taxon>
        <taxon>Pentapetalae</taxon>
        <taxon>rosids</taxon>
        <taxon>fabids</taxon>
        <taxon>Fabales</taxon>
        <taxon>Fabaceae</taxon>
        <taxon>Papilionoideae</taxon>
        <taxon>50 kb inversion clade</taxon>
        <taxon>NPAAA clade</taxon>
        <taxon>Hologalegina</taxon>
        <taxon>IRL clade</taxon>
        <taxon>Fabeae</taxon>
        <taxon>Vicia</taxon>
    </lineage>
</organism>
<evidence type="ECO:0000256" key="3">
    <source>
        <dbReference type="ARBA" id="ARBA00022679"/>
    </source>
</evidence>
<proteinExistence type="predicted"/>
<keyword evidence="2" id="KW-0240">DNA-directed RNA polymerase</keyword>
<comment type="caution">
    <text evidence="6">The sequence shown here is derived from an EMBL/GenBank/DDBJ whole genome shotgun (WGS) entry which is preliminary data.</text>
</comment>
<evidence type="ECO:0000256" key="2">
    <source>
        <dbReference type="ARBA" id="ARBA00022478"/>
    </source>
</evidence>
<keyword evidence="4" id="KW-0548">Nucleotidyltransferase</keyword>
<keyword evidence="5" id="KW-0804">Transcription</keyword>
<dbReference type="InterPro" id="IPR044893">
    <property type="entry name" value="RNA_pol_Rpb1_clamp_domain"/>
</dbReference>
<dbReference type="AlphaFoldDB" id="A0AAV0YBF5"/>
<evidence type="ECO:0000256" key="5">
    <source>
        <dbReference type="ARBA" id="ARBA00023163"/>
    </source>
</evidence>
<gene>
    <name evidence="6" type="ORF">VFH_U012720</name>
</gene>
<protein>
    <recommendedName>
        <fullName evidence="1">DNA-directed RNA polymerase</fullName>
        <ecNumber evidence="1">2.7.7.6</ecNumber>
    </recommendedName>
</protein>
<dbReference type="GO" id="GO:0003899">
    <property type="term" value="F:DNA-directed RNA polymerase activity"/>
    <property type="evidence" value="ECO:0007669"/>
    <property type="project" value="UniProtKB-EC"/>
</dbReference>
<dbReference type="SUPFAM" id="SSF64484">
    <property type="entry name" value="beta and beta-prime subunits of DNA dependent RNA-polymerase"/>
    <property type="match status" value="1"/>
</dbReference>
<dbReference type="EC" id="2.7.7.6" evidence="1"/>
<keyword evidence="3" id="KW-0808">Transferase</keyword>
<dbReference type="GO" id="GO:0000428">
    <property type="term" value="C:DNA-directed RNA polymerase complex"/>
    <property type="evidence" value="ECO:0007669"/>
    <property type="project" value="UniProtKB-KW"/>
</dbReference>
<keyword evidence="7" id="KW-1185">Reference proteome</keyword>
<name>A0AAV0YBF5_VICFA</name>
<evidence type="ECO:0000313" key="6">
    <source>
        <dbReference type="EMBL" id="CAI8583124.1"/>
    </source>
</evidence>
<dbReference type="EMBL" id="CATIWC010000427">
    <property type="protein sequence ID" value="CAI8583124.1"/>
    <property type="molecule type" value="Genomic_DNA"/>
</dbReference>
<dbReference type="Gene3D" id="4.10.860.120">
    <property type="entry name" value="RNA polymerase II, clamp domain"/>
    <property type="match status" value="1"/>
</dbReference>
<evidence type="ECO:0000256" key="1">
    <source>
        <dbReference type="ARBA" id="ARBA00012418"/>
    </source>
</evidence>
<accession>A0AAV0YBF5</accession>
<evidence type="ECO:0000313" key="7">
    <source>
        <dbReference type="Proteomes" id="UP001157006"/>
    </source>
</evidence>
<reference evidence="6 7" key="1">
    <citation type="submission" date="2023-01" db="EMBL/GenBank/DDBJ databases">
        <authorList>
            <person name="Kreplak J."/>
        </authorList>
    </citation>
    <scope>NUCLEOTIDE SEQUENCE [LARGE SCALE GENOMIC DNA]</scope>
</reference>
<evidence type="ECO:0000256" key="4">
    <source>
        <dbReference type="ARBA" id="ARBA00022695"/>
    </source>
</evidence>